<accession>A0A2A3JXA7</accession>
<organism evidence="2">
    <name type="scientific">Alloyangia mangrovi</name>
    <dbReference type="NCBI Taxonomy" id="1779329"/>
    <lineage>
        <taxon>Bacteria</taxon>
        <taxon>Pseudomonadati</taxon>
        <taxon>Pseudomonadota</taxon>
        <taxon>Alphaproteobacteria</taxon>
        <taxon>Rhodobacterales</taxon>
        <taxon>Roseobacteraceae</taxon>
        <taxon>Alloyangia</taxon>
    </lineage>
</organism>
<evidence type="ECO:0000313" key="3">
    <source>
        <dbReference type="Proteomes" id="UP000217448"/>
    </source>
</evidence>
<dbReference type="PROSITE" id="PS51257">
    <property type="entry name" value="PROKAR_LIPOPROTEIN"/>
    <property type="match status" value="1"/>
</dbReference>
<keyword evidence="3" id="KW-1185">Reference proteome</keyword>
<dbReference type="EMBL" id="NTHN02000009">
    <property type="protein sequence ID" value="MCT4370070.1"/>
    <property type="molecule type" value="Genomic_DNA"/>
</dbReference>
<comment type="caution">
    <text evidence="2">The sequence shown here is derived from an EMBL/GenBank/DDBJ whole genome shotgun (WGS) entry which is preliminary data.</text>
</comment>
<dbReference type="Proteomes" id="UP000217448">
    <property type="component" value="Unassembled WGS sequence"/>
</dbReference>
<dbReference type="AlphaFoldDB" id="A0A2A3JXA7"/>
<reference evidence="2" key="1">
    <citation type="submission" date="2017-09" db="EMBL/GenBank/DDBJ databases">
        <title>Yangia sp. SAOS 153D whole genome sequencing.</title>
        <authorList>
            <person name="Verma A."/>
            <person name="Krishnamurthi S."/>
        </authorList>
    </citation>
    <scope>NUCLEOTIDE SEQUENCE [LARGE SCALE GENOMIC DNA]</scope>
    <source>
        <strain evidence="2">SAOS 153D</strain>
    </source>
</reference>
<reference evidence="1" key="3">
    <citation type="submission" date="2024-05" db="EMBL/GenBank/DDBJ databases">
        <title>Yangia mangrovi SAOS 153D genome.</title>
        <authorList>
            <person name="Verma A."/>
            <person name="Pal Y."/>
            <person name="Sundharam S."/>
            <person name="Bisht B."/>
            <person name="Srinivasan K."/>
        </authorList>
    </citation>
    <scope>NUCLEOTIDE SEQUENCE</scope>
    <source>
        <strain evidence="1">SAOS 153D</strain>
    </source>
</reference>
<reference evidence="3" key="2">
    <citation type="submission" date="2023-07" db="EMBL/GenBank/DDBJ databases">
        <title>Yangia mangrovi SAOS 153D genome.</title>
        <authorList>
            <person name="Verma A."/>
            <person name="Pal Y."/>
            <person name="Sundharam S."/>
            <person name="Bisht B."/>
            <person name="Srinivasan K."/>
        </authorList>
    </citation>
    <scope>NUCLEOTIDE SEQUENCE [LARGE SCALE GENOMIC DNA]</scope>
    <source>
        <strain evidence="3">SAOS 153D</strain>
    </source>
</reference>
<gene>
    <name evidence="1" type="ORF">CLG85_006870</name>
    <name evidence="2" type="ORF">CLG85_07335</name>
</gene>
<protein>
    <submittedName>
        <fullName evidence="2">Excinuclease ABC subunit B</fullName>
    </submittedName>
</protein>
<proteinExistence type="predicted"/>
<dbReference type="RefSeq" id="WP_095881676.1">
    <property type="nucleotide sequence ID" value="NZ_NTHN02000009.1"/>
</dbReference>
<evidence type="ECO:0000313" key="2">
    <source>
        <dbReference type="EMBL" id="PBD19821.1"/>
    </source>
</evidence>
<name>A0A2A3JXA7_9RHOB</name>
<dbReference type="EMBL" id="NTHN01000091">
    <property type="protein sequence ID" value="PBD19821.1"/>
    <property type="molecule type" value="Genomic_DNA"/>
</dbReference>
<dbReference type="OrthoDB" id="7875456at2"/>
<sequence length="133" mass="15389">MRRFLLISCLALAACGTPYERCNREAARFYADALQEQSRISRDLARGYTTVTEWETRRRWQLCGIYHEHPHYCWRTDTEPVTRRVPVNPYELHRRLDEISAALPQLGRDAAAGQAECRKRFPAEVAAETPPQG</sequence>
<evidence type="ECO:0000313" key="1">
    <source>
        <dbReference type="EMBL" id="MCT4370070.1"/>
    </source>
</evidence>